<sequence>MAFKRLGKATYVKRGYGQVEPNHLSAQRTAEIYAQLPADATIDLLENGQFVKYDYAKGVVDFVGKGEWMLVYNEVKVYRDRDVDHDFAMIKNEYNARVYSPIADSQTEDGAIAAAVKIGNGTVIDRSEQNLDPLNVEGAPYTQYSYSEQMMPEGTTMVPRVFKTHEGDIFTTNTVMETSLKVGDLLSPNAQGYLAKVENADGAFVWEVVKVYSMPDMQPGVKVMRIK</sequence>
<dbReference type="EMBL" id="BK032759">
    <property type="protein sequence ID" value="DAF58900.1"/>
    <property type="molecule type" value="Genomic_DNA"/>
</dbReference>
<evidence type="ECO:0000313" key="1">
    <source>
        <dbReference type="EMBL" id="DAF58900.1"/>
    </source>
</evidence>
<reference evidence="1" key="1">
    <citation type="journal article" date="2021" name="Proc. Natl. Acad. Sci. U.S.A.">
        <title>A Catalog of Tens of Thousands of Viruses from Human Metagenomes Reveals Hidden Associations with Chronic Diseases.</title>
        <authorList>
            <person name="Tisza M.J."/>
            <person name="Buck C.B."/>
        </authorList>
    </citation>
    <scope>NUCLEOTIDE SEQUENCE</scope>
    <source>
        <strain evidence="1">CtxMM9</strain>
    </source>
</reference>
<protein>
    <submittedName>
        <fullName evidence="1">Uncharacterized protein</fullName>
    </submittedName>
</protein>
<organism evidence="1">
    <name type="scientific">Siphoviridae sp. ctxMM9</name>
    <dbReference type="NCBI Taxonomy" id="2827973"/>
    <lineage>
        <taxon>Viruses</taxon>
        <taxon>Duplodnaviria</taxon>
        <taxon>Heunggongvirae</taxon>
        <taxon>Uroviricota</taxon>
        <taxon>Caudoviricetes</taxon>
    </lineage>
</organism>
<name>A0A8S5T6C1_9CAUD</name>
<proteinExistence type="predicted"/>
<accession>A0A8S5T6C1</accession>